<dbReference type="AlphaFoldDB" id="A0A7V3KP22"/>
<evidence type="ECO:0008006" key="2">
    <source>
        <dbReference type="Google" id="ProtNLM"/>
    </source>
</evidence>
<protein>
    <recommendedName>
        <fullName evidence="2">Uracil-DNA glycosylase-like domain-containing protein</fullName>
    </recommendedName>
</protein>
<gene>
    <name evidence="1" type="ORF">ENV38_04795</name>
</gene>
<evidence type="ECO:0000313" key="1">
    <source>
        <dbReference type="EMBL" id="HGB36204.1"/>
    </source>
</evidence>
<accession>A0A7V3KP22</accession>
<comment type="caution">
    <text evidence="1">The sequence shown here is derived from an EMBL/GenBank/DDBJ whole genome shotgun (WGS) entry which is preliminary data.</text>
</comment>
<organism evidence="1">
    <name type="scientific">candidate division WOR-3 bacterium</name>
    <dbReference type="NCBI Taxonomy" id="2052148"/>
    <lineage>
        <taxon>Bacteria</taxon>
        <taxon>Bacteria division WOR-3</taxon>
    </lineage>
</organism>
<dbReference type="EMBL" id="DTGD01000176">
    <property type="protein sequence ID" value="HGB36204.1"/>
    <property type="molecule type" value="Genomic_DNA"/>
</dbReference>
<sequence>MVAIHLAPNSQEQLNEELFQREQEELLAKMAKGPPPDEPWPEGCYGSRLAWLTFVGPSPGGHNINPQPGPRGQGVMPLWNGEYLDPCENWSKGFRISTQIFVETILNRSREHGALKLYNFANFDWVPNPNASNVPEERMRQGSNEVINHLNSVKPRVILTMERRAHKLLTDIVSKQYTICRPPFGNIQLLSVITRNGPKYHRQIDAYAIRGRGPLDGRFVLRCPQHPARIFNRDYADRVAHALRHVFVCMAIREKPISINE</sequence>
<name>A0A7V3KP22_UNCW3</name>
<proteinExistence type="predicted"/>
<reference evidence="1" key="1">
    <citation type="journal article" date="2020" name="mSystems">
        <title>Genome- and Community-Level Interaction Insights into Carbon Utilization and Element Cycling Functions of Hydrothermarchaeota in Hydrothermal Sediment.</title>
        <authorList>
            <person name="Zhou Z."/>
            <person name="Liu Y."/>
            <person name="Xu W."/>
            <person name="Pan J."/>
            <person name="Luo Z.H."/>
            <person name="Li M."/>
        </authorList>
    </citation>
    <scope>NUCLEOTIDE SEQUENCE [LARGE SCALE GENOMIC DNA]</scope>
    <source>
        <strain evidence="1">SpSt-754</strain>
    </source>
</reference>